<feature type="transmembrane region" description="Helical" evidence="1">
    <location>
        <begin position="84"/>
        <end position="101"/>
    </location>
</feature>
<keyword evidence="1" id="KW-0812">Transmembrane</keyword>
<keyword evidence="1" id="KW-0472">Membrane</keyword>
<keyword evidence="3" id="KW-1185">Reference proteome</keyword>
<dbReference type="Proteomes" id="UP000647424">
    <property type="component" value="Unassembled WGS sequence"/>
</dbReference>
<reference evidence="2" key="1">
    <citation type="submission" date="2020-09" db="EMBL/GenBank/DDBJ databases">
        <title>Genome seq and assembly of Limnohabitants sp.</title>
        <authorList>
            <person name="Chhetri G."/>
        </authorList>
    </citation>
    <scope>NUCLEOTIDE SEQUENCE</scope>
    <source>
        <strain evidence="2">JUR4</strain>
    </source>
</reference>
<protein>
    <recommendedName>
        <fullName evidence="4">MASE1 domain-containing protein</fullName>
    </recommendedName>
</protein>
<accession>A0A927FGG5</accession>
<proteinExistence type="predicted"/>
<sequence length="201" mass="22783">MNRRIRQGLEMTAMVAISALLYVEFFRLNELMFARLEHIQGVNWVFLPAGFRVLLVLCMGLPGAAGILMGNCWLDRDNFSADTLYLLLATGVVSGFTPWCVKWVMEKKRLLTQQLQKLSARCLLQFVLAYAAANALGHQLVWWALDRPGTNPWVDVWPMFVGDAIGALMILYTLKLMLPALLVWATRFRSKPRAKTRPAGR</sequence>
<feature type="transmembrane region" description="Helical" evidence="1">
    <location>
        <begin position="165"/>
        <end position="185"/>
    </location>
</feature>
<dbReference type="AlphaFoldDB" id="A0A927FGG5"/>
<gene>
    <name evidence="2" type="ORF">IC609_01465</name>
</gene>
<feature type="transmembrane region" description="Helical" evidence="1">
    <location>
        <begin position="122"/>
        <end position="145"/>
    </location>
</feature>
<name>A0A927FGG5_9BURK</name>
<dbReference type="RefSeq" id="WP_191817682.1">
    <property type="nucleotide sequence ID" value="NZ_JACYFT010000001.1"/>
</dbReference>
<evidence type="ECO:0000313" key="3">
    <source>
        <dbReference type="Proteomes" id="UP000647424"/>
    </source>
</evidence>
<comment type="caution">
    <text evidence="2">The sequence shown here is derived from an EMBL/GenBank/DDBJ whole genome shotgun (WGS) entry which is preliminary data.</text>
</comment>
<feature type="transmembrane region" description="Helical" evidence="1">
    <location>
        <begin position="41"/>
        <end position="64"/>
    </location>
</feature>
<evidence type="ECO:0008006" key="4">
    <source>
        <dbReference type="Google" id="ProtNLM"/>
    </source>
</evidence>
<organism evidence="2 3">
    <name type="scientific">Limnohabitans radicicola</name>
    <dbReference type="NCBI Taxonomy" id="2771427"/>
    <lineage>
        <taxon>Bacteria</taxon>
        <taxon>Pseudomonadati</taxon>
        <taxon>Pseudomonadota</taxon>
        <taxon>Betaproteobacteria</taxon>
        <taxon>Burkholderiales</taxon>
        <taxon>Comamonadaceae</taxon>
        <taxon>Limnohabitans</taxon>
    </lineage>
</organism>
<keyword evidence="1" id="KW-1133">Transmembrane helix</keyword>
<evidence type="ECO:0000256" key="1">
    <source>
        <dbReference type="SAM" id="Phobius"/>
    </source>
</evidence>
<evidence type="ECO:0000313" key="2">
    <source>
        <dbReference type="EMBL" id="MBD8049195.1"/>
    </source>
</evidence>
<dbReference type="EMBL" id="JACYFT010000001">
    <property type="protein sequence ID" value="MBD8049195.1"/>
    <property type="molecule type" value="Genomic_DNA"/>
</dbReference>